<dbReference type="RefSeq" id="XP_016764268.1">
    <property type="nucleotide sequence ID" value="XM_016908433.1"/>
</dbReference>
<dbReference type="PANTHER" id="PTHR47256">
    <property type="entry name" value="ZN(II)2CYS6 TRANSCRIPTION FACTOR (EUROFUNG)-RELATED"/>
    <property type="match status" value="1"/>
</dbReference>
<dbReference type="GO" id="GO:0000981">
    <property type="term" value="F:DNA-binding transcription factor activity, RNA polymerase II-specific"/>
    <property type="evidence" value="ECO:0007669"/>
    <property type="project" value="InterPro"/>
</dbReference>
<dbReference type="CDD" id="cd00067">
    <property type="entry name" value="GAL4"/>
    <property type="match status" value="1"/>
</dbReference>
<dbReference type="Gene3D" id="4.10.240.10">
    <property type="entry name" value="Zn(2)-C6 fungal-type DNA-binding domain"/>
    <property type="match status" value="1"/>
</dbReference>
<dbReference type="CDD" id="cd12148">
    <property type="entry name" value="fungal_TF_MHR"/>
    <property type="match status" value="1"/>
</dbReference>
<keyword evidence="2" id="KW-0539">Nucleus</keyword>
<feature type="domain" description="Zn(2)-C6 fungal-type" evidence="3">
    <location>
        <begin position="12"/>
        <end position="41"/>
    </location>
</feature>
<protein>
    <recommendedName>
        <fullName evidence="3">Zn(2)-C6 fungal-type domain-containing protein</fullName>
    </recommendedName>
</protein>
<keyword evidence="5" id="KW-1185">Reference proteome</keyword>
<dbReference type="Pfam" id="PF00172">
    <property type="entry name" value="Zn_clus"/>
    <property type="match status" value="1"/>
</dbReference>
<dbReference type="SUPFAM" id="SSF57701">
    <property type="entry name" value="Zn2/Cys6 DNA-binding domain"/>
    <property type="match status" value="1"/>
</dbReference>
<dbReference type="InterPro" id="IPR053187">
    <property type="entry name" value="Notoamide_regulator"/>
</dbReference>
<dbReference type="STRING" id="692275.M3B8G7"/>
<dbReference type="Proteomes" id="UP000016931">
    <property type="component" value="Unassembled WGS sequence"/>
</dbReference>
<evidence type="ECO:0000259" key="3">
    <source>
        <dbReference type="PROSITE" id="PS50048"/>
    </source>
</evidence>
<dbReference type="PROSITE" id="PS00463">
    <property type="entry name" value="ZN2_CY6_FUNGAL_1"/>
    <property type="match status" value="1"/>
</dbReference>
<dbReference type="AlphaFoldDB" id="M3B8G7"/>
<dbReference type="PROSITE" id="PS50048">
    <property type="entry name" value="ZN2_CY6_FUNGAL_2"/>
    <property type="match status" value="1"/>
</dbReference>
<dbReference type="InterPro" id="IPR036864">
    <property type="entry name" value="Zn2-C6_fun-type_DNA-bd_sf"/>
</dbReference>
<name>M3B8G7_SPHMS</name>
<dbReference type="GO" id="GO:0008270">
    <property type="term" value="F:zinc ion binding"/>
    <property type="evidence" value="ECO:0007669"/>
    <property type="project" value="InterPro"/>
</dbReference>
<dbReference type="EMBL" id="KB456261">
    <property type="protein sequence ID" value="EMF16147.1"/>
    <property type="molecule type" value="Genomic_DNA"/>
</dbReference>
<dbReference type="SMART" id="SM00066">
    <property type="entry name" value="GAL4"/>
    <property type="match status" value="1"/>
</dbReference>
<dbReference type="Pfam" id="PF04082">
    <property type="entry name" value="Fungal_trans"/>
    <property type="match status" value="1"/>
</dbReference>
<dbReference type="OrthoDB" id="426882at2759"/>
<evidence type="ECO:0000313" key="4">
    <source>
        <dbReference type="EMBL" id="EMF16147.1"/>
    </source>
</evidence>
<gene>
    <name evidence="4" type="ORF">SEPMUDRAFT_27748</name>
</gene>
<feature type="non-terminal residue" evidence="4">
    <location>
        <position position="375"/>
    </location>
</feature>
<dbReference type="GeneID" id="27905570"/>
<reference evidence="4 5" key="1">
    <citation type="journal article" date="2012" name="PLoS Pathog.">
        <title>Diverse lifestyles and strategies of plant pathogenesis encoded in the genomes of eighteen Dothideomycetes fungi.</title>
        <authorList>
            <person name="Ohm R.A."/>
            <person name="Feau N."/>
            <person name="Henrissat B."/>
            <person name="Schoch C.L."/>
            <person name="Horwitz B.A."/>
            <person name="Barry K.W."/>
            <person name="Condon B.J."/>
            <person name="Copeland A.C."/>
            <person name="Dhillon B."/>
            <person name="Glaser F."/>
            <person name="Hesse C.N."/>
            <person name="Kosti I."/>
            <person name="LaButti K."/>
            <person name="Lindquist E.A."/>
            <person name="Lucas S."/>
            <person name="Salamov A.A."/>
            <person name="Bradshaw R.E."/>
            <person name="Ciuffetti L."/>
            <person name="Hamelin R.C."/>
            <person name="Kema G.H.J."/>
            <person name="Lawrence C."/>
            <person name="Scott J.A."/>
            <person name="Spatafora J.W."/>
            <person name="Turgeon B.G."/>
            <person name="de Wit P.J.G.M."/>
            <person name="Zhong S."/>
            <person name="Goodwin S.B."/>
            <person name="Grigoriev I.V."/>
        </authorList>
    </citation>
    <scope>NUCLEOTIDE SEQUENCE [LARGE SCALE GENOMIC DNA]</scope>
    <source>
        <strain evidence="4 5">SO2202</strain>
    </source>
</reference>
<dbReference type="eggNOG" id="ENOG502SP7J">
    <property type="taxonomic scope" value="Eukaryota"/>
</dbReference>
<evidence type="ECO:0000256" key="1">
    <source>
        <dbReference type="ARBA" id="ARBA00022723"/>
    </source>
</evidence>
<keyword evidence="1" id="KW-0479">Metal-binding</keyword>
<dbReference type="PANTHER" id="PTHR47256:SF3">
    <property type="entry name" value="ZN(II)2CYS6 TRANSCRIPTION FACTOR (EUROFUNG)"/>
    <property type="match status" value="1"/>
</dbReference>
<dbReference type="InterPro" id="IPR007219">
    <property type="entry name" value="XnlR_reg_dom"/>
</dbReference>
<dbReference type="InterPro" id="IPR001138">
    <property type="entry name" value="Zn2Cys6_DnaBD"/>
</dbReference>
<dbReference type="HOGENOM" id="CLU_007003_8_1_1"/>
<dbReference type="GO" id="GO:0006351">
    <property type="term" value="P:DNA-templated transcription"/>
    <property type="evidence" value="ECO:0007669"/>
    <property type="project" value="InterPro"/>
</dbReference>
<dbReference type="OMA" id="RGGECHY"/>
<sequence length="375" mass="41921">LQSLKRQAVAAACDNCRVKKVKCNGARPCSYCLRRDIECIFETTVPSETPQQARKRRFDETTVRNSNFQQLWDLLAGDNEARAVAIFRRIRRGENLESLVDHLQHGGAPSSPLLSAGQRLQFKFISCLIESTATLLQVEGTASAFLANTVINIPSYDAYTPFRDRIVQLDDLGDLLTAANRPAAIHANSHHSPIISRSARGPLYWVPASPWLPGTSDQEASHLISLFLCFLNHTWRFVETDLFLRDMRSGNLASQYCSPLLVHAMMALASLNSDLSEEHFQPGHSFEKGMRYHDEAVRLSTAAMSEPSITNIQGLAILALECLLRGNDLQGEIHLSAASTLNRWLPLPVRSADMTEQESEYYVARACVWWMAVHV</sequence>
<accession>M3B8G7</accession>
<organism evidence="4 5">
    <name type="scientific">Sphaerulina musiva (strain SO2202)</name>
    <name type="common">Poplar stem canker fungus</name>
    <name type="synonym">Septoria musiva</name>
    <dbReference type="NCBI Taxonomy" id="692275"/>
    <lineage>
        <taxon>Eukaryota</taxon>
        <taxon>Fungi</taxon>
        <taxon>Dikarya</taxon>
        <taxon>Ascomycota</taxon>
        <taxon>Pezizomycotina</taxon>
        <taxon>Dothideomycetes</taxon>
        <taxon>Dothideomycetidae</taxon>
        <taxon>Mycosphaerellales</taxon>
        <taxon>Mycosphaerellaceae</taxon>
        <taxon>Sphaerulina</taxon>
    </lineage>
</organism>
<proteinExistence type="predicted"/>
<feature type="non-terminal residue" evidence="4">
    <location>
        <position position="1"/>
    </location>
</feature>
<evidence type="ECO:0000256" key="2">
    <source>
        <dbReference type="ARBA" id="ARBA00023242"/>
    </source>
</evidence>
<dbReference type="GO" id="GO:0003677">
    <property type="term" value="F:DNA binding"/>
    <property type="evidence" value="ECO:0007669"/>
    <property type="project" value="InterPro"/>
</dbReference>
<evidence type="ECO:0000313" key="5">
    <source>
        <dbReference type="Proteomes" id="UP000016931"/>
    </source>
</evidence>